<feature type="transmembrane region" description="Helical" evidence="8">
    <location>
        <begin position="12"/>
        <end position="32"/>
    </location>
</feature>
<dbReference type="GO" id="GO:0016020">
    <property type="term" value="C:membrane"/>
    <property type="evidence" value="ECO:0007669"/>
    <property type="project" value="UniProtKB-SubCell"/>
</dbReference>
<accession>A0AA38HCT2</accession>
<dbReference type="InterPro" id="IPR027469">
    <property type="entry name" value="Cation_efflux_TMD_sf"/>
</dbReference>
<dbReference type="SUPFAM" id="SSF161111">
    <property type="entry name" value="Cation efflux protein transmembrane domain-like"/>
    <property type="match status" value="1"/>
</dbReference>
<evidence type="ECO:0000256" key="8">
    <source>
        <dbReference type="SAM" id="Phobius"/>
    </source>
</evidence>
<evidence type="ECO:0000259" key="9">
    <source>
        <dbReference type="Pfam" id="PF01545"/>
    </source>
</evidence>
<gene>
    <name evidence="10" type="ORF">MKK02DRAFT_31556</name>
</gene>
<feature type="transmembrane region" description="Helical" evidence="8">
    <location>
        <begin position="38"/>
        <end position="60"/>
    </location>
</feature>
<feature type="transmembrane region" description="Helical" evidence="8">
    <location>
        <begin position="438"/>
        <end position="464"/>
    </location>
</feature>
<evidence type="ECO:0000256" key="5">
    <source>
        <dbReference type="ARBA" id="ARBA00022989"/>
    </source>
</evidence>
<keyword evidence="5 8" id="KW-1133">Transmembrane helix</keyword>
<dbReference type="InterPro" id="IPR002524">
    <property type="entry name" value="Cation_efflux"/>
</dbReference>
<feature type="region of interest" description="Disordered" evidence="7">
    <location>
        <begin position="285"/>
        <end position="311"/>
    </location>
</feature>
<evidence type="ECO:0000256" key="3">
    <source>
        <dbReference type="ARBA" id="ARBA00022692"/>
    </source>
</evidence>
<dbReference type="AlphaFoldDB" id="A0AA38HCT2"/>
<dbReference type="GO" id="GO:0005385">
    <property type="term" value="F:zinc ion transmembrane transporter activity"/>
    <property type="evidence" value="ECO:0007669"/>
    <property type="project" value="TreeGrafter"/>
</dbReference>
<feature type="domain" description="Cation efflux protein transmembrane" evidence="9">
    <location>
        <begin position="393"/>
        <end position="464"/>
    </location>
</feature>
<dbReference type="Gene3D" id="1.20.1510.10">
    <property type="entry name" value="Cation efflux protein transmembrane domain"/>
    <property type="match status" value="2"/>
</dbReference>
<dbReference type="EMBL" id="JAKWFO010000003">
    <property type="protein sequence ID" value="KAI9638045.1"/>
    <property type="molecule type" value="Genomic_DNA"/>
</dbReference>
<feature type="region of interest" description="Disordered" evidence="7">
    <location>
        <begin position="143"/>
        <end position="175"/>
    </location>
</feature>
<evidence type="ECO:0000256" key="7">
    <source>
        <dbReference type="SAM" id="MobiDB-lite"/>
    </source>
</evidence>
<evidence type="ECO:0000256" key="4">
    <source>
        <dbReference type="ARBA" id="ARBA00022833"/>
    </source>
</evidence>
<proteinExistence type="inferred from homology"/>
<organism evidence="10 11">
    <name type="scientific">Dioszegia hungarica</name>
    <dbReference type="NCBI Taxonomy" id="4972"/>
    <lineage>
        <taxon>Eukaryota</taxon>
        <taxon>Fungi</taxon>
        <taxon>Dikarya</taxon>
        <taxon>Basidiomycota</taxon>
        <taxon>Agaricomycotina</taxon>
        <taxon>Tremellomycetes</taxon>
        <taxon>Tremellales</taxon>
        <taxon>Bulleribasidiaceae</taxon>
        <taxon>Dioszegia</taxon>
    </lineage>
</organism>
<feature type="domain" description="Cation efflux protein transmembrane" evidence="9">
    <location>
        <begin position="14"/>
        <end position="140"/>
    </location>
</feature>
<feature type="transmembrane region" description="Helical" evidence="8">
    <location>
        <begin position="81"/>
        <end position="103"/>
    </location>
</feature>
<dbReference type="NCBIfam" id="TIGR01297">
    <property type="entry name" value="CDF"/>
    <property type="match status" value="2"/>
</dbReference>
<keyword evidence="3 8" id="KW-0812">Transmembrane</keyword>
<dbReference type="PANTHER" id="PTHR45820:SF4">
    <property type="entry name" value="ZINC TRANSPORTER 63C, ISOFORM F"/>
    <property type="match status" value="1"/>
</dbReference>
<dbReference type="GeneID" id="77727532"/>
<comment type="caution">
    <text evidence="10">The sequence shown here is derived from an EMBL/GenBank/DDBJ whole genome shotgun (WGS) entry which is preliminary data.</text>
</comment>
<dbReference type="Pfam" id="PF01545">
    <property type="entry name" value="Cation_efflux"/>
    <property type="match status" value="2"/>
</dbReference>
<comment type="similarity">
    <text evidence="2">Belongs to the cation diffusion facilitator (CDF) transporter (TC 2.A.4) family. SLC30A subfamily.</text>
</comment>
<evidence type="ECO:0000256" key="1">
    <source>
        <dbReference type="ARBA" id="ARBA00004141"/>
    </source>
</evidence>
<feature type="region of interest" description="Disordered" evidence="7">
    <location>
        <begin position="375"/>
        <end position="394"/>
    </location>
</feature>
<evidence type="ECO:0000313" key="11">
    <source>
        <dbReference type="Proteomes" id="UP001164286"/>
    </source>
</evidence>
<protein>
    <submittedName>
        <fullName evidence="10">Cation efflux protein</fullName>
    </submittedName>
</protein>
<comment type="subcellular location">
    <subcellularLocation>
        <location evidence="1">Membrane</location>
        <topology evidence="1">Multi-pass membrane protein</topology>
    </subcellularLocation>
</comment>
<reference evidence="10" key="1">
    <citation type="journal article" date="2022" name="G3 (Bethesda)">
        <title>High quality genome of the basidiomycete yeast Dioszegia hungarica PDD-24b-2 isolated from cloud water.</title>
        <authorList>
            <person name="Jarrige D."/>
            <person name="Haridas S."/>
            <person name="Bleykasten-Grosshans C."/>
            <person name="Joly M."/>
            <person name="Nadalig T."/>
            <person name="Sancelme M."/>
            <person name="Vuilleumier S."/>
            <person name="Grigoriev I.V."/>
            <person name="Amato P."/>
            <person name="Bringel F."/>
        </authorList>
    </citation>
    <scope>NUCLEOTIDE SEQUENCE</scope>
    <source>
        <strain evidence="10">PDD-24b-2</strain>
    </source>
</reference>
<keyword evidence="11" id="KW-1185">Reference proteome</keyword>
<evidence type="ECO:0000256" key="6">
    <source>
        <dbReference type="ARBA" id="ARBA00023136"/>
    </source>
</evidence>
<dbReference type="Proteomes" id="UP001164286">
    <property type="component" value="Unassembled WGS sequence"/>
</dbReference>
<evidence type="ECO:0000256" key="2">
    <source>
        <dbReference type="ARBA" id="ARBA00008873"/>
    </source>
</evidence>
<sequence>MAFKLKLSRTKRLLFVIVSCTIYFFFEITIGLKTGSLALIVDAFHQLNDLISYIVALIATRLTMSSRERPGFTFALKRCEIVGAFFNASILLALALSIFLQSIERFINVPEVDDPFLIFIVGCVGLALNTLCIMMCHDAHGHSHGRSHGHGQSHDHAHSHASAVPALSGSHEHPCSHDHTHVLDHQYGYQHDHSPPDTLKHANSNEGIYYQSLEEEIRAVRIPSLFTQVARPISHMIHHDHTPAHSHAHLPGTARPRDPSHISRFSRWRQTLFGADEESAIPQTRPSLTRLGPDGAATPGGAKHRSLDPGSLKYVLPDSQRWYDADKLEVRQPQRNEVDIADNHRDTHSYPGMAAAVQPGGYAGHAHSHTHTRAHDHTKEDTSATQHGHGHGHGHGHNLGFAGVFIHLLGDALNNIGVIIAAVVMWQSTSPKRFYADPAVSVVIGLIIFGGSLPLTLSSARVLLEAAPKGLDLKQVEDDLTLIPGVASVHCLHVWQLTEIDLIASIDVRSEARDLVVWSLVEKQIRRHLATFGINHVTISPEFVPSRSASLVDGSKVEEEEKRQCAVLNSPKA</sequence>
<evidence type="ECO:0000313" key="10">
    <source>
        <dbReference type="EMBL" id="KAI9638045.1"/>
    </source>
</evidence>
<dbReference type="RefSeq" id="XP_052947822.1">
    <property type="nucleotide sequence ID" value="XM_053088327.1"/>
</dbReference>
<dbReference type="InterPro" id="IPR058533">
    <property type="entry name" value="Cation_efflux_TM"/>
</dbReference>
<feature type="transmembrane region" description="Helical" evidence="8">
    <location>
        <begin position="399"/>
        <end position="426"/>
    </location>
</feature>
<dbReference type="PANTHER" id="PTHR45820">
    <property type="entry name" value="FI23527P1"/>
    <property type="match status" value="1"/>
</dbReference>
<feature type="transmembrane region" description="Helical" evidence="8">
    <location>
        <begin position="115"/>
        <end position="136"/>
    </location>
</feature>
<name>A0AA38HCT2_9TREE</name>
<keyword evidence="6 8" id="KW-0472">Membrane</keyword>
<keyword evidence="4" id="KW-0862">Zinc</keyword>
<dbReference type="GO" id="GO:0006882">
    <property type="term" value="P:intracellular zinc ion homeostasis"/>
    <property type="evidence" value="ECO:0007669"/>
    <property type="project" value="TreeGrafter"/>
</dbReference>